<sequence length="98" mass="11662">MQDQQSLVAASLFLARLNFDVLPIFHGKSYMKRKWIRETREHNHLHHLLNLALHVICVTKERIKSRLVQAFYIIHYSQIYSSLDKFNARKKTLQITSL</sequence>
<comment type="caution">
    <text evidence="1">The sequence shown here is derived from an EMBL/GenBank/DDBJ whole genome shotgun (WGS) entry which is preliminary data.</text>
</comment>
<keyword evidence="2" id="KW-1185">Reference proteome</keyword>
<dbReference type="EMBL" id="JAATIQ010000436">
    <property type="protein sequence ID" value="KAF4356057.1"/>
    <property type="molecule type" value="Genomic_DNA"/>
</dbReference>
<name>A0A7J6EC93_CANSA</name>
<evidence type="ECO:0000313" key="2">
    <source>
        <dbReference type="Proteomes" id="UP000583929"/>
    </source>
</evidence>
<organism evidence="1 2">
    <name type="scientific">Cannabis sativa</name>
    <name type="common">Hemp</name>
    <name type="synonym">Marijuana</name>
    <dbReference type="NCBI Taxonomy" id="3483"/>
    <lineage>
        <taxon>Eukaryota</taxon>
        <taxon>Viridiplantae</taxon>
        <taxon>Streptophyta</taxon>
        <taxon>Embryophyta</taxon>
        <taxon>Tracheophyta</taxon>
        <taxon>Spermatophyta</taxon>
        <taxon>Magnoliopsida</taxon>
        <taxon>eudicotyledons</taxon>
        <taxon>Gunneridae</taxon>
        <taxon>Pentapetalae</taxon>
        <taxon>rosids</taxon>
        <taxon>fabids</taxon>
        <taxon>Rosales</taxon>
        <taxon>Cannabaceae</taxon>
        <taxon>Cannabis</taxon>
    </lineage>
</organism>
<gene>
    <name evidence="1" type="ORF">G4B88_015337</name>
</gene>
<dbReference type="Proteomes" id="UP000583929">
    <property type="component" value="Unassembled WGS sequence"/>
</dbReference>
<evidence type="ECO:0000313" key="1">
    <source>
        <dbReference type="EMBL" id="KAF4356057.1"/>
    </source>
</evidence>
<protein>
    <submittedName>
        <fullName evidence="1">Uncharacterized protein</fullName>
    </submittedName>
</protein>
<proteinExistence type="predicted"/>
<reference evidence="1 2" key="1">
    <citation type="journal article" date="2020" name="bioRxiv">
        <title>Sequence and annotation of 42 cannabis genomes reveals extensive copy number variation in cannabinoid synthesis and pathogen resistance genes.</title>
        <authorList>
            <person name="Mckernan K.J."/>
            <person name="Helbert Y."/>
            <person name="Kane L.T."/>
            <person name="Ebling H."/>
            <person name="Zhang L."/>
            <person name="Liu B."/>
            <person name="Eaton Z."/>
            <person name="Mclaughlin S."/>
            <person name="Kingan S."/>
            <person name="Baybayan P."/>
            <person name="Concepcion G."/>
            <person name="Jordan M."/>
            <person name="Riva A."/>
            <person name="Barbazuk W."/>
            <person name="Harkins T."/>
        </authorList>
    </citation>
    <scope>NUCLEOTIDE SEQUENCE [LARGE SCALE GENOMIC DNA]</scope>
    <source>
        <strain evidence="2">cv. Jamaican Lion 4</strain>
        <tissue evidence="1">Leaf</tissue>
    </source>
</reference>
<dbReference type="AlphaFoldDB" id="A0A7J6EC93"/>
<accession>A0A7J6EC93</accession>